<organism evidence="2 3">
    <name type="scientific">Acetobacter tropicalis</name>
    <dbReference type="NCBI Taxonomy" id="104102"/>
    <lineage>
        <taxon>Bacteria</taxon>
        <taxon>Pseudomonadati</taxon>
        <taxon>Pseudomonadota</taxon>
        <taxon>Alphaproteobacteria</taxon>
        <taxon>Acetobacterales</taxon>
        <taxon>Acetobacteraceae</taxon>
        <taxon>Acetobacter</taxon>
    </lineage>
</organism>
<gene>
    <name evidence="2" type="ORF">AtDm6_0776</name>
</gene>
<comment type="caution">
    <text evidence="2">The sequence shown here is derived from an EMBL/GenBank/DDBJ whole genome shotgun (WGS) entry which is preliminary data.</text>
</comment>
<dbReference type="Proteomes" id="UP000029448">
    <property type="component" value="Unassembled WGS sequence"/>
</dbReference>
<dbReference type="AlphaFoldDB" id="A0A094YTG6"/>
<protein>
    <submittedName>
        <fullName evidence="2">Uncharacterized protein</fullName>
    </submittedName>
</protein>
<dbReference type="RefSeq" id="WP_035378276.1">
    <property type="nucleotide sequence ID" value="NZ_JACAOJ010000024.1"/>
</dbReference>
<proteinExistence type="predicted"/>
<evidence type="ECO:0000256" key="1">
    <source>
        <dbReference type="SAM" id="MobiDB-lite"/>
    </source>
</evidence>
<evidence type="ECO:0000313" key="2">
    <source>
        <dbReference type="EMBL" id="KGB25285.1"/>
    </source>
</evidence>
<feature type="region of interest" description="Disordered" evidence="1">
    <location>
        <begin position="114"/>
        <end position="147"/>
    </location>
</feature>
<dbReference type="GeneID" id="89480077"/>
<dbReference type="EMBL" id="JOKM01000020">
    <property type="protein sequence ID" value="KGB25285.1"/>
    <property type="molecule type" value="Genomic_DNA"/>
</dbReference>
<sequence>MTPIERARALRRDYDDLTRHAQESGHYSAPPAEMVASPSLPSVDHWQIVRFPNVGPVLAGWVRSHPVLGPSDCWFISTPLERIDPAGKWAWSKNHLFRLLRPANPLKEAERLAGTLNGPRETTFTPVERPKDWDEAEPYDQSGLAAF</sequence>
<dbReference type="PATRIC" id="fig|104102.7.peg.767"/>
<name>A0A094YTG6_9PROT</name>
<reference evidence="2 3" key="1">
    <citation type="submission" date="2014-06" db="EMBL/GenBank/DDBJ databases">
        <title>Functional and comparative genomic analyses of the Drosophila gut microbiota identify candidate symbiosis factors.</title>
        <authorList>
            <person name="Newell P.D."/>
            <person name="Chaston J.M."/>
            <person name="Douglas A.E."/>
        </authorList>
    </citation>
    <scope>NUCLEOTIDE SEQUENCE [LARGE SCALE GENOMIC DNA]</scope>
    <source>
        <strain evidence="2 3">DmCS_006</strain>
    </source>
</reference>
<accession>A0A094YTG6</accession>
<evidence type="ECO:0000313" key="3">
    <source>
        <dbReference type="Proteomes" id="UP000029448"/>
    </source>
</evidence>
<keyword evidence="3" id="KW-1185">Reference proteome</keyword>